<dbReference type="Pfam" id="PF08216">
    <property type="entry name" value="CTNNBL"/>
    <property type="match status" value="1"/>
</dbReference>
<keyword evidence="9" id="KW-1185">Reference proteome</keyword>
<keyword evidence="4" id="KW-0175">Coiled coil</keyword>
<dbReference type="InterPro" id="IPR011989">
    <property type="entry name" value="ARM-like"/>
</dbReference>
<evidence type="ECO:0000313" key="9">
    <source>
        <dbReference type="Proteomes" id="UP001145021"/>
    </source>
</evidence>
<comment type="caution">
    <text evidence="8">The sequence shown here is derived from an EMBL/GenBank/DDBJ whole genome shotgun (WGS) entry which is preliminary data.</text>
</comment>
<dbReference type="GO" id="GO:0005681">
    <property type="term" value="C:spliceosomal complex"/>
    <property type="evidence" value="ECO:0007669"/>
    <property type="project" value="TreeGrafter"/>
</dbReference>
<evidence type="ECO:0000259" key="7">
    <source>
        <dbReference type="SMART" id="SM01156"/>
    </source>
</evidence>
<comment type="subcellular location">
    <subcellularLocation>
        <location evidence="1">Nucleus</location>
    </subcellularLocation>
</comment>
<keyword evidence="5" id="KW-0539">Nucleus</keyword>
<feature type="domain" description="Beta-catenin-like protein 1 N-terminal" evidence="7">
    <location>
        <begin position="97"/>
        <end position="203"/>
    </location>
</feature>
<dbReference type="PANTHER" id="PTHR14978:SF0">
    <property type="entry name" value="BETA-CATENIN-LIKE PROTEIN 1"/>
    <property type="match status" value="1"/>
</dbReference>
<reference evidence="8" key="1">
    <citation type="submission" date="2022-07" db="EMBL/GenBank/DDBJ databases">
        <title>Phylogenomic reconstructions and comparative analyses of Kickxellomycotina fungi.</title>
        <authorList>
            <person name="Reynolds N.K."/>
            <person name="Stajich J.E."/>
            <person name="Barry K."/>
            <person name="Grigoriev I.V."/>
            <person name="Crous P."/>
            <person name="Smith M.E."/>
        </authorList>
    </citation>
    <scope>NUCLEOTIDE SEQUENCE</scope>
    <source>
        <strain evidence="8">NBRC 105413</strain>
    </source>
</reference>
<proteinExistence type="predicted"/>
<dbReference type="SMART" id="SM01156">
    <property type="entry name" value="DUF1716"/>
    <property type="match status" value="1"/>
</dbReference>
<protein>
    <recommendedName>
        <fullName evidence="7">Beta-catenin-like protein 1 N-terminal domain-containing protein</fullName>
    </recommendedName>
</protein>
<dbReference type="InterPro" id="IPR016024">
    <property type="entry name" value="ARM-type_fold"/>
</dbReference>
<evidence type="ECO:0000256" key="1">
    <source>
        <dbReference type="ARBA" id="ARBA00004123"/>
    </source>
</evidence>
<keyword evidence="3" id="KW-0677">Repeat</keyword>
<evidence type="ECO:0000256" key="6">
    <source>
        <dbReference type="SAM" id="MobiDB-lite"/>
    </source>
</evidence>
<evidence type="ECO:0000256" key="2">
    <source>
        <dbReference type="ARBA" id="ARBA00022553"/>
    </source>
</evidence>
<dbReference type="Gene3D" id="1.25.10.10">
    <property type="entry name" value="Leucine-rich Repeat Variant"/>
    <property type="match status" value="1"/>
</dbReference>
<dbReference type="SUPFAM" id="SSF48371">
    <property type="entry name" value="ARM repeat"/>
    <property type="match status" value="1"/>
</dbReference>
<feature type="region of interest" description="Disordered" evidence="6">
    <location>
        <begin position="623"/>
        <end position="651"/>
    </location>
</feature>
<evidence type="ECO:0000256" key="4">
    <source>
        <dbReference type="ARBA" id="ARBA00023054"/>
    </source>
</evidence>
<organism evidence="8 9">
    <name type="scientific">Coemansia asiatica</name>
    <dbReference type="NCBI Taxonomy" id="1052880"/>
    <lineage>
        <taxon>Eukaryota</taxon>
        <taxon>Fungi</taxon>
        <taxon>Fungi incertae sedis</taxon>
        <taxon>Zoopagomycota</taxon>
        <taxon>Kickxellomycotina</taxon>
        <taxon>Kickxellomycetes</taxon>
        <taxon>Kickxellales</taxon>
        <taxon>Kickxellaceae</taxon>
        <taxon>Coemansia</taxon>
    </lineage>
</organism>
<dbReference type="PANTHER" id="PTHR14978">
    <property type="entry name" value="BETA-CATENIN-LIKE PROTEIN 1 NUCLEAR ASSOCIATED PROTEIN"/>
    <property type="match status" value="1"/>
</dbReference>
<keyword evidence="2" id="KW-0597">Phosphoprotein</keyword>
<evidence type="ECO:0000256" key="5">
    <source>
        <dbReference type="ARBA" id="ARBA00023242"/>
    </source>
</evidence>
<evidence type="ECO:0000313" key="8">
    <source>
        <dbReference type="EMBL" id="KAJ1643808.1"/>
    </source>
</evidence>
<name>A0A9W8CJ10_9FUNG</name>
<accession>A0A9W8CJ10</accession>
<dbReference type="InterPro" id="IPR013180">
    <property type="entry name" value="CTNNBL1_N"/>
</dbReference>
<dbReference type="InterPro" id="IPR039678">
    <property type="entry name" value="CTNNBL1"/>
</dbReference>
<dbReference type="Proteomes" id="UP001145021">
    <property type="component" value="Unassembled WGS sequence"/>
</dbReference>
<evidence type="ECO:0000256" key="3">
    <source>
        <dbReference type="ARBA" id="ARBA00022737"/>
    </source>
</evidence>
<dbReference type="EMBL" id="JANBOH010000218">
    <property type="protein sequence ID" value="KAJ1643808.1"/>
    <property type="molecule type" value="Genomic_DNA"/>
</dbReference>
<sequence>MDINDIFKETVENTKLNVGKGKRRLGDAPSLYELKERGYAVDDSNRDSTRALKRAKIDSNDTKKAFNADVDAEDIDANNSDEAADDDEGGRFFSDGLSTRQKGVLQWVDNAEEIDDSLDKSAVQRLVSRLERAMSKNTQDRIRHAQSPMDFAESEADLDEALRALVPLANNVHLLHVLDDLGAISTLVELLAHENEDITLGVIEFVNELTAMDAWSQNGESQEERLAVIKFVKALQTNEFFEALGENLRRLDKNTDSEYNQDDASGVAKTLDIVDNLTTLDPSLAQSAAMSMNLLDWLQMRIAKDSQGVGSIDANQQYAAEITAVLLQTSPEACRAAADSSLMESLLKRLSGYRKRVPEDAAEIEFVENIIDAICVLVSAPQGKTVFEQLEGVELLVLMQKQQGICRLLSLKILDYALSPPNTLYQDKKVSNADADTNALMRKSIARRYIDNMGLKYLFYVLIRRGKGSVKKLYKDYPESDERAVSCISWLFRLAERDTPPHWRIMAKFVSTPADDSSWKLHIDRLVELNIQYHESVKEAESQIDANDSEIDKEERYLARQEAGLYSLQMSDIAIAFVTTDQDARQKIEQRLRRKGRTLDDVAKELAEYIVIKQASSLSSAETKSEGDLTNVYGSSSNATGADLDKMLSKL</sequence>
<dbReference type="AlphaFoldDB" id="A0A9W8CJ10"/>
<gene>
    <name evidence="8" type="ORF">LPJ64_004452</name>
</gene>